<dbReference type="OrthoDB" id="5597238at2759"/>
<evidence type="ECO:0000313" key="4">
    <source>
        <dbReference type="Proteomes" id="UP000265663"/>
    </source>
</evidence>
<sequence>MKFSAVLLFVIGAVAVPQNAATTSAPTSAAPAPTGLTPAVSCAMACNAGDVNCQAACLGNARPNASQAIETNECAAKCDQGDGSTAASQKYAKCVDSCINSLFPSSQTAFNGAPAGAGAAPASSAADSSAAATGSSSPSGTHAGTSSRPTGSSSVSGSSSAPKATGAAGKASAGIAGAGLAGLLAVFAL</sequence>
<name>A0A3M7LWR0_9PLEO</name>
<feature type="region of interest" description="Disordered" evidence="1">
    <location>
        <begin position="128"/>
        <end position="163"/>
    </location>
</feature>
<organism evidence="3 4">
    <name type="scientific">Pyrenophora seminiperda CCB06</name>
    <dbReference type="NCBI Taxonomy" id="1302712"/>
    <lineage>
        <taxon>Eukaryota</taxon>
        <taxon>Fungi</taxon>
        <taxon>Dikarya</taxon>
        <taxon>Ascomycota</taxon>
        <taxon>Pezizomycotina</taxon>
        <taxon>Dothideomycetes</taxon>
        <taxon>Pleosporomycetidae</taxon>
        <taxon>Pleosporales</taxon>
        <taxon>Pleosporineae</taxon>
        <taxon>Pleosporaceae</taxon>
        <taxon>Pyrenophora</taxon>
    </lineage>
</organism>
<reference evidence="3 4" key="1">
    <citation type="journal article" date="2014" name="PLoS ONE">
        <title>De novo Genome Assembly of the Fungal Plant Pathogen Pyrenophora semeniperda.</title>
        <authorList>
            <person name="Soliai M.M."/>
            <person name="Meyer S.E."/>
            <person name="Udall J.A."/>
            <person name="Elzinga D.E."/>
            <person name="Hermansen R.A."/>
            <person name="Bodily P.M."/>
            <person name="Hart A.A."/>
            <person name="Coleman C.E."/>
        </authorList>
    </citation>
    <scope>NUCLEOTIDE SEQUENCE [LARGE SCALE GENOMIC DNA]</scope>
    <source>
        <strain evidence="3 4">CCB06</strain>
        <tissue evidence="3">Mycelium</tissue>
    </source>
</reference>
<proteinExistence type="predicted"/>
<evidence type="ECO:0000313" key="3">
    <source>
        <dbReference type="EMBL" id="RMZ66678.1"/>
    </source>
</evidence>
<feature type="signal peptide" evidence="2">
    <location>
        <begin position="1"/>
        <end position="15"/>
    </location>
</feature>
<dbReference type="AlphaFoldDB" id="A0A3M7LWR0"/>
<dbReference type="Proteomes" id="UP000265663">
    <property type="component" value="Unassembled WGS sequence"/>
</dbReference>
<dbReference type="EMBL" id="KE747809">
    <property type="protein sequence ID" value="RMZ66678.1"/>
    <property type="molecule type" value="Genomic_DNA"/>
</dbReference>
<evidence type="ECO:0000256" key="2">
    <source>
        <dbReference type="SAM" id="SignalP"/>
    </source>
</evidence>
<gene>
    <name evidence="3" type="ORF">GMOD_00002037</name>
</gene>
<keyword evidence="2" id="KW-0732">Signal</keyword>
<feature type="chain" id="PRO_5018065928" evidence="2">
    <location>
        <begin position="16"/>
        <end position="189"/>
    </location>
</feature>
<protein>
    <submittedName>
        <fullName evidence="3">Anchored cell wall 4</fullName>
    </submittedName>
</protein>
<keyword evidence="4" id="KW-1185">Reference proteome</keyword>
<evidence type="ECO:0000256" key="1">
    <source>
        <dbReference type="SAM" id="MobiDB-lite"/>
    </source>
</evidence>
<accession>A0A3M7LWR0</accession>